<name>A0A0F9PLJ1_9ZZZZ</name>
<keyword evidence="1" id="KW-0472">Membrane</keyword>
<keyword evidence="1" id="KW-1133">Transmembrane helix</keyword>
<evidence type="ECO:0000313" key="2">
    <source>
        <dbReference type="EMBL" id="KKN25447.1"/>
    </source>
</evidence>
<dbReference type="AlphaFoldDB" id="A0A0F9PLJ1"/>
<feature type="transmembrane region" description="Helical" evidence="1">
    <location>
        <begin position="7"/>
        <end position="34"/>
    </location>
</feature>
<reference evidence="2" key="1">
    <citation type="journal article" date="2015" name="Nature">
        <title>Complex archaea that bridge the gap between prokaryotes and eukaryotes.</title>
        <authorList>
            <person name="Spang A."/>
            <person name="Saw J.H."/>
            <person name="Jorgensen S.L."/>
            <person name="Zaremba-Niedzwiedzka K."/>
            <person name="Martijn J."/>
            <person name="Lind A.E."/>
            <person name="van Eijk R."/>
            <person name="Schleper C."/>
            <person name="Guy L."/>
            <person name="Ettema T.J."/>
        </authorList>
    </citation>
    <scope>NUCLEOTIDE SEQUENCE</scope>
</reference>
<dbReference type="EMBL" id="LAZR01002802">
    <property type="protein sequence ID" value="KKN25447.1"/>
    <property type="molecule type" value="Genomic_DNA"/>
</dbReference>
<gene>
    <name evidence="2" type="ORF">LCGC14_0884790</name>
</gene>
<protein>
    <submittedName>
        <fullName evidence="2">Uncharacterized protein</fullName>
    </submittedName>
</protein>
<keyword evidence="1" id="KW-0812">Transmembrane</keyword>
<evidence type="ECO:0000256" key="1">
    <source>
        <dbReference type="SAM" id="Phobius"/>
    </source>
</evidence>
<organism evidence="2">
    <name type="scientific">marine sediment metagenome</name>
    <dbReference type="NCBI Taxonomy" id="412755"/>
    <lineage>
        <taxon>unclassified sequences</taxon>
        <taxon>metagenomes</taxon>
        <taxon>ecological metagenomes</taxon>
    </lineage>
</organism>
<sequence>MRMNPYGLIYIGLAVAGLYVPLVPIVFLGLIGIMKLFTGGE</sequence>
<comment type="caution">
    <text evidence="2">The sequence shown here is derived from an EMBL/GenBank/DDBJ whole genome shotgun (WGS) entry which is preliminary data.</text>
</comment>
<accession>A0A0F9PLJ1</accession>
<proteinExistence type="predicted"/>